<sequence length="543" mass="62823">MDTLTQAPAGIVLSESTNNKLPAEILADIATRLPRRKLRTLVCVCRSWNAAITPELYQKIDIKSKEQFDLLIDTLINRAPHKRLGPTYITTYNPPAETTLPMTLFPLIVEITTPIFDSKKMYLNLREWNHLRSIEINRTTRMPKNFPMELLGDHITKFSVKTNDLKQWLGVIAKLPGIEELEICGNYGEDNWWVSKKDIDEDTDEEKDQEKDEDEDVTYEDLERLHQWLPRLRQLHLGFVEPYDDTLPDHIIPCDTVRELSIGARDSGSWGDYFARKYTHLEVLTIYPPQSGFSHLESDTRTILKSCAHLKQCWGASYEFHYNSIMPPDQFLDAFIHFHTTLSEVTIFEDLGVPLQEVITSLRTCPLEYLYMNHKHDTVDVDYILDALSELRTLYIRGNAIGLLEAKNQTVHRKLKRLSLEGDGIDNQMVSLKGQFGLPFEIYYPHRELSVFKLLGENNFFYKLVRLNEPERIRERGDRPDGQSGTDETLGDTLYYLCRKDGLRRVMPSDGKRMVSKLSNNNNELCPLEYEGQNGIRETFEAS</sequence>
<dbReference type="OrthoDB" id="2384815at2759"/>
<dbReference type="AlphaFoldDB" id="A0A8H7BN27"/>
<dbReference type="Pfam" id="PF12937">
    <property type="entry name" value="F-box-like"/>
    <property type="match status" value="1"/>
</dbReference>
<dbReference type="SUPFAM" id="SSF81383">
    <property type="entry name" value="F-box domain"/>
    <property type="match status" value="1"/>
</dbReference>
<dbReference type="InterPro" id="IPR001810">
    <property type="entry name" value="F-box_dom"/>
</dbReference>
<dbReference type="Gene3D" id="3.80.10.10">
    <property type="entry name" value="Ribonuclease Inhibitor"/>
    <property type="match status" value="1"/>
</dbReference>
<dbReference type="Proteomes" id="UP000605846">
    <property type="component" value="Unassembled WGS sequence"/>
</dbReference>
<evidence type="ECO:0000259" key="1">
    <source>
        <dbReference type="PROSITE" id="PS50181"/>
    </source>
</evidence>
<dbReference type="InterPro" id="IPR036047">
    <property type="entry name" value="F-box-like_dom_sf"/>
</dbReference>
<evidence type="ECO:0000313" key="2">
    <source>
        <dbReference type="EMBL" id="KAF7722619.1"/>
    </source>
</evidence>
<dbReference type="PROSITE" id="PS50181">
    <property type="entry name" value="FBOX"/>
    <property type="match status" value="1"/>
</dbReference>
<dbReference type="SMART" id="SM00256">
    <property type="entry name" value="FBOX"/>
    <property type="match status" value="1"/>
</dbReference>
<feature type="domain" description="F-box" evidence="1">
    <location>
        <begin position="15"/>
        <end position="60"/>
    </location>
</feature>
<dbReference type="SUPFAM" id="SSF52047">
    <property type="entry name" value="RNI-like"/>
    <property type="match status" value="1"/>
</dbReference>
<proteinExistence type="predicted"/>
<accession>A0A8H7BN27</accession>
<organism evidence="2 3">
    <name type="scientific">Apophysomyces ossiformis</name>
    <dbReference type="NCBI Taxonomy" id="679940"/>
    <lineage>
        <taxon>Eukaryota</taxon>
        <taxon>Fungi</taxon>
        <taxon>Fungi incertae sedis</taxon>
        <taxon>Mucoromycota</taxon>
        <taxon>Mucoromycotina</taxon>
        <taxon>Mucoromycetes</taxon>
        <taxon>Mucorales</taxon>
        <taxon>Mucorineae</taxon>
        <taxon>Mucoraceae</taxon>
        <taxon>Apophysomyces</taxon>
    </lineage>
</organism>
<name>A0A8H7BN27_9FUNG</name>
<protein>
    <recommendedName>
        <fullName evidence="1">F-box domain-containing protein</fullName>
    </recommendedName>
</protein>
<dbReference type="EMBL" id="JABAYA010000185">
    <property type="protein sequence ID" value="KAF7722619.1"/>
    <property type="molecule type" value="Genomic_DNA"/>
</dbReference>
<dbReference type="Gene3D" id="1.20.1280.50">
    <property type="match status" value="1"/>
</dbReference>
<gene>
    <name evidence="2" type="ORF">EC973_002891</name>
</gene>
<dbReference type="InterPro" id="IPR032675">
    <property type="entry name" value="LRR_dom_sf"/>
</dbReference>
<evidence type="ECO:0000313" key="3">
    <source>
        <dbReference type="Proteomes" id="UP000605846"/>
    </source>
</evidence>
<keyword evidence="3" id="KW-1185">Reference proteome</keyword>
<reference evidence="2" key="1">
    <citation type="submission" date="2020-01" db="EMBL/GenBank/DDBJ databases">
        <title>Genome Sequencing of Three Apophysomyces-Like Fungal Strains Confirms a Novel Fungal Genus in the Mucoromycota with divergent Burkholderia-like Endosymbiotic Bacteria.</title>
        <authorList>
            <person name="Stajich J.E."/>
            <person name="Macias A.M."/>
            <person name="Carter-House D."/>
            <person name="Lovett B."/>
            <person name="Kasson L.R."/>
            <person name="Berry K."/>
            <person name="Grigoriev I."/>
            <person name="Chang Y."/>
            <person name="Spatafora J."/>
            <person name="Kasson M.T."/>
        </authorList>
    </citation>
    <scope>NUCLEOTIDE SEQUENCE</scope>
    <source>
        <strain evidence="2">NRRL A-21654</strain>
    </source>
</reference>
<comment type="caution">
    <text evidence="2">The sequence shown here is derived from an EMBL/GenBank/DDBJ whole genome shotgun (WGS) entry which is preliminary data.</text>
</comment>